<dbReference type="Pfam" id="PF02852">
    <property type="entry name" value="Pyr_redox_dim"/>
    <property type="match status" value="1"/>
</dbReference>
<keyword evidence="5" id="KW-0963">Cytoplasm</keyword>
<dbReference type="FunFam" id="3.30.390.30:FF:000001">
    <property type="entry name" value="Dihydrolipoyl dehydrogenase"/>
    <property type="match status" value="1"/>
</dbReference>
<dbReference type="Gene3D" id="3.30.390.30">
    <property type="match status" value="1"/>
</dbReference>
<keyword evidence="11 16" id="KW-0676">Redox-active center</keyword>
<evidence type="ECO:0000256" key="16">
    <source>
        <dbReference type="RuleBase" id="RU003692"/>
    </source>
</evidence>
<evidence type="ECO:0000256" key="5">
    <source>
        <dbReference type="ARBA" id="ARBA00022490"/>
    </source>
</evidence>
<dbReference type="AlphaFoldDB" id="A0A521DF97"/>
<keyword evidence="7 14" id="KW-0274">FAD</keyword>
<evidence type="ECO:0000259" key="17">
    <source>
        <dbReference type="Pfam" id="PF02852"/>
    </source>
</evidence>
<keyword evidence="20" id="KW-1185">Reference proteome</keyword>
<reference evidence="19 20" key="1">
    <citation type="submission" date="2017-05" db="EMBL/GenBank/DDBJ databases">
        <authorList>
            <person name="Varghese N."/>
            <person name="Submissions S."/>
        </authorList>
    </citation>
    <scope>NUCLEOTIDE SEQUENCE [LARGE SCALE GENOMIC DNA]</scope>
    <source>
        <strain evidence="19 20">DSM 27040</strain>
    </source>
</reference>
<dbReference type="GO" id="GO:0050660">
    <property type="term" value="F:flavin adenine dinucleotide binding"/>
    <property type="evidence" value="ECO:0007669"/>
    <property type="project" value="InterPro"/>
</dbReference>
<evidence type="ECO:0000256" key="15">
    <source>
        <dbReference type="PIRSR" id="PIRSR000350-4"/>
    </source>
</evidence>
<dbReference type="GO" id="GO:0005737">
    <property type="term" value="C:cytoplasm"/>
    <property type="evidence" value="ECO:0007669"/>
    <property type="project" value="UniProtKB-SubCell"/>
</dbReference>
<dbReference type="InterPro" id="IPR036188">
    <property type="entry name" value="FAD/NAD-bd_sf"/>
</dbReference>
<evidence type="ECO:0000313" key="19">
    <source>
        <dbReference type="EMBL" id="SMO69811.1"/>
    </source>
</evidence>
<accession>A0A521DF97</accession>
<dbReference type="PRINTS" id="PR00368">
    <property type="entry name" value="FADPNR"/>
</dbReference>
<name>A0A521DF97_SACCC</name>
<dbReference type="NCBIfam" id="TIGR01350">
    <property type="entry name" value="lipoamide_DH"/>
    <property type="match status" value="1"/>
</dbReference>
<evidence type="ECO:0000256" key="11">
    <source>
        <dbReference type="ARBA" id="ARBA00023284"/>
    </source>
</evidence>
<protein>
    <recommendedName>
        <fullName evidence="4 16">Dihydrolipoyl dehydrogenase</fullName>
        <ecNumber evidence="3 16">1.8.1.4</ecNumber>
    </recommendedName>
</protein>
<keyword evidence="6 16" id="KW-0285">Flavoprotein</keyword>
<proteinExistence type="inferred from homology"/>
<feature type="binding site" evidence="14">
    <location>
        <position position="48"/>
    </location>
    <ligand>
        <name>FAD</name>
        <dbReference type="ChEBI" id="CHEBI:57692"/>
    </ligand>
</feature>
<keyword evidence="9 14" id="KW-0520">NAD</keyword>
<dbReference type="InterPro" id="IPR006258">
    <property type="entry name" value="Lipoamide_DH"/>
</dbReference>
<dbReference type="PANTHER" id="PTHR22912:SF217">
    <property type="entry name" value="DIHYDROLIPOYL DEHYDROGENASE"/>
    <property type="match status" value="1"/>
</dbReference>
<feature type="binding site" evidence="14">
    <location>
        <position position="264"/>
    </location>
    <ligand>
        <name>NAD(+)</name>
        <dbReference type="ChEBI" id="CHEBI:57540"/>
    </ligand>
</feature>
<dbReference type="RefSeq" id="WP_142533562.1">
    <property type="nucleotide sequence ID" value="NZ_FXTB01000005.1"/>
</dbReference>
<dbReference type="OrthoDB" id="9800167at2"/>
<comment type="catalytic activity">
    <reaction evidence="12 16">
        <text>N(6)-[(R)-dihydrolipoyl]-L-lysyl-[protein] + NAD(+) = N(6)-[(R)-lipoyl]-L-lysyl-[protein] + NADH + H(+)</text>
        <dbReference type="Rhea" id="RHEA:15045"/>
        <dbReference type="Rhea" id="RHEA-COMP:10474"/>
        <dbReference type="Rhea" id="RHEA-COMP:10475"/>
        <dbReference type="ChEBI" id="CHEBI:15378"/>
        <dbReference type="ChEBI" id="CHEBI:57540"/>
        <dbReference type="ChEBI" id="CHEBI:57945"/>
        <dbReference type="ChEBI" id="CHEBI:83099"/>
        <dbReference type="ChEBI" id="CHEBI:83100"/>
        <dbReference type="EC" id="1.8.1.4"/>
    </reaction>
</comment>
<evidence type="ECO:0000259" key="18">
    <source>
        <dbReference type="Pfam" id="PF07992"/>
    </source>
</evidence>
<dbReference type="Proteomes" id="UP000319040">
    <property type="component" value="Unassembled WGS sequence"/>
</dbReference>
<dbReference type="InterPro" id="IPR050151">
    <property type="entry name" value="Class-I_Pyr_Nuc-Dis_Oxidored"/>
</dbReference>
<evidence type="ECO:0000256" key="12">
    <source>
        <dbReference type="ARBA" id="ARBA00049187"/>
    </source>
</evidence>
<dbReference type="InterPro" id="IPR016156">
    <property type="entry name" value="FAD/NAD-linked_Rdtase_dimer_sf"/>
</dbReference>
<evidence type="ECO:0000256" key="7">
    <source>
        <dbReference type="ARBA" id="ARBA00022827"/>
    </source>
</evidence>
<gene>
    <name evidence="19" type="ORF">SAMN06265379_105103</name>
</gene>
<evidence type="ECO:0000256" key="6">
    <source>
        <dbReference type="ARBA" id="ARBA00022630"/>
    </source>
</evidence>
<dbReference type="PANTHER" id="PTHR22912">
    <property type="entry name" value="DISULFIDE OXIDOREDUCTASE"/>
    <property type="match status" value="1"/>
</dbReference>
<keyword evidence="14" id="KW-0547">Nucleotide-binding</keyword>
<feature type="domain" description="FAD/NAD(P)-binding" evidence="18">
    <location>
        <begin position="2"/>
        <end position="319"/>
    </location>
</feature>
<keyword evidence="8 16" id="KW-0560">Oxidoreductase</keyword>
<evidence type="ECO:0000256" key="8">
    <source>
        <dbReference type="ARBA" id="ARBA00023002"/>
    </source>
</evidence>
<feature type="disulfide bond" description="Redox-active" evidence="15">
    <location>
        <begin position="39"/>
        <end position="44"/>
    </location>
</feature>
<evidence type="ECO:0000256" key="14">
    <source>
        <dbReference type="PIRSR" id="PIRSR000350-3"/>
    </source>
</evidence>
<evidence type="ECO:0000256" key="10">
    <source>
        <dbReference type="ARBA" id="ARBA00023157"/>
    </source>
</evidence>
<sequence length="453" mass="48914">MYDLAIIGGGPGGYVAAERAGAKGLKVVLIEKKELGGVCLNEGCIPTKTLLYSAKLYDNALEGAKYGINAQEVSFDFAKMMARKDKMVKKLVGGVGSKMKMFKVKTINDTAIIKGRTQRGIEIATAEEEIMASNLLICTGSEAFIPPIPGLEQPNEIILTNREILKLKERPESLVVIGGGVIGMEFASMFNSLGTKVTVIEMLDEIVGGMDLEMSIMLRKMYAKKGIVFNMSSKVTKVEGNSVTFEKEGKTTTVSGDKILVSVGRKPVTQGFGLENLGVELHRGGIKVDKKMRTNIPNVYAAGDVTGFSLLAHTASREGEVVVNNLTGREDQMRYNGVPAVVYTNPEIAGVGLTEELAKAKGIEYKLAKLPMAYAGRFMAENEGGSGLCKVLIGPKYGEVLGVHMLGNPSSEMIYGACMAIEAELTLKEMEEVVFPHPTVSEIFRETVFDFSH</sequence>
<evidence type="ECO:0000313" key="20">
    <source>
        <dbReference type="Proteomes" id="UP000319040"/>
    </source>
</evidence>
<dbReference type="SUPFAM" id="SSF51905">
    <property type="entry name" value="FAD/NAD(P)-binding domain"/>
    <property type="match status" value="1"/>
</dbReference>
<comment type="miscellaneous">
    <text evidence="16">The active site is a redox-active disulfide bond.</text>
</comment>
<dbReference type="InterPro" id="IPR001100">
    <property type="entry name" value="Pyr_nuc-diS_OxRdtase"/>
</dbReference>
<dbReference type="Gene3D" id="3.50.50.60">
    <property type="entry name" value="FAD/NAD(P)-binding domain"/>
    <property type="match status" value="2"/>
</dbReference>
<comment type="similarity">
    <text evidence="2 16">Belongs to the class-I pyridine nucleotide-disulfide oxidoreductase family.</text>
</comment>
<dbReference type="GO" id="GO:0004148">
    <property type="term" value="F:dihydrolipoyl dehydrogenase (NADH) activity"/>
    <property type="evidence" value="ECO:0007669"/>
    <property type="project" value="UniProtKB-EC"/>
</dbReference>
<comment type="subcellular location">
    <subcellularLocation>
        <location evidence="1">Cytoplasm</location>
    </subcellularLocation>
</comment>
<evidence type="ECO:0000256" key="13">
    <source>
        <dbReference type="PIRSR" id="PIRSR000350-2"/>
    </source>
</evidence>
<dbReference type="EC" id="1.8.1.4" evidence="3 16"/>
<dbReference type="InterPro" id="IPR012999">
    <property type="entry name" value="Pyr_OxRdtase_I_AS"/>
</dbReference>
<comment type="cofactor">
    <cofactor evidence="14 16">
        <name>FAD</name>
        <dbReference type="ChEBI" id="CHEBI:57692"/>
    </cofactor>
    <text evidence="14 16">Binds 1 FAD per subunit.</text>
</comment>
<dbReference type="Pfam" id="PF07992">
    <property type="entry name" value="Pyr_redox_2"/>
    <property type="match status" value="1"/>
</dbReference>
<feature type="active site" description="Proton acceptor" evidence="13">
    <location>
        <position position="437"/>
    </location>
</feature>
<keyword evidence="10" id="KW-1015">Disulfide bond</keyword>
<evidence type="ECO:0000256" key="1">
    <source>
        <dbReference type="ARBA" id="ARBA00004496"/>
    </source>
</evidence>
<dbReference type="PIRSF" id="PIRSF000350">
    <property type="entry name" value="Mercury_reductase_MerA"/>
    <property type="match status" value="1"/>
</dbReference>
<evidence type="ECO:0000256" key="9">
    <source>
        <dbReference type="ARBA" id="ARBA00023027"/>
    </source>
</evidence>
<evidence type="ECO:0000256" key="4">
    <source>
        <dbReference type="ARBA" id="ARBA00016961"/>
    </source>
</evidence>
<dbReference type="InterPro" id="IPR004099">
    <property type="entry name" value="Pyr_nucl-diS_OxRdtase_dimer"/>
</dbReference>
<dbReference type="PRINTS" id="PR00411">
    <property type="entry name" value="PNDRDTASEI"/>
</dbReference>
<evidence type="ECO:0000256" key="3">
    <source>
        <dbReference type="ARBA" id="ARBA00012608"/>
    </source>
</evidence>
<dbReference type="SUPFAM" id="SSF55424">
    <property type="entry name" value="FAD/NAD-linked reductases, dimerisation (C-terminal) domain"/>
    <property type="match status" value="1"/>
</dbReference>
<feature type="binding site" evidence="14">
    <location>
        <begin position="178"/>
        <end position="185"/>
    </location>
    <ligand>
        <name>NAD(+)</name>
        <dbReference type="ChEBI" id="CHEBI:57540"/>
    </ligand>
</feature>
<evidence type="ECO:0000256" key="2">
    <source>
        <dbReference type="ARBA" id="ARBA00007532"/>
    </source>
</evidence>
<feature type="binding site" evidence="14">
    <location>
        <position position="201"/>
    </location>
    <ligand>
        <name>NAD(+)</name>
        <dbReference type="ChEBI" id="CHEBI:57540"/>
    </ligand>
</feature>
<dbReference type="GO" id="GO:0006103">
    <property type="term" value="P:2-oxoglutarate metabolic process"/>
    <property type="evidence" value="ECO:0007669"/>
    <property type="project" value="TreeGrafter"/>
</dbReference>
<dbReference type="InterPro" id="IPR023753">
    <property type="entry name" value="FAD/NAD-binding_dom"/>
</dbReference>
<feature type="binding site" evidence="14">
    <location>
        <begin position="139"/>
        <end position="141"/>
    </location>
    <ligand>
        <name>FAD</name>
        <dbReference type="ChEBI" id="CHEBI:57692"/>
    </ligand>
</feature>
<feature type="domain" description="Pyridine nucleotide-disulphide oxidoreductase dimerisation" evidence="17">
    <location>
        <begin position="338"/>
        <end position="446"/>
    </location>
</feature>
<feature type="binding site" evidence="14">
    <location>
        <position position="304"/>
    </location>
    <ligand>
        <name>FAD</name>
        <dbReference type="ChEBI" id="CHEBI:57692"/>
    </ligand>
</feature>
<organism evidence="19 20">
    <name type="scientific">Saccharicrinis carchari</name>
    <dbReference type="NCBI Taxonomy" id="1168039"/>
    <lineage>
        <taxon>Bacteria</taxon>
        <taxon>Pseudomonadati</taxon>
        <taxon>Bacteroidota</taxon>
        <taxon>Bacteroidia</taxon>
        <taxon>Marinilabiliales</taxon>
        <taxon>Marinilabiliaceae</taxon>
        <taxon>Saccharicrinis</taxon>
    </lineage>
</organism>
<dbReference type="EMBL" id="FXTB01000005">
    <property type="protein sequence ID" value="SMO69811.1"/>
    <property type="molecule type" value="Genomic_DNA"/>
</dbReference>
<dbReference type="PROSITE" id="PS00076">
    <property type="entry name" value="PYRIDINE_REDOX_1"/>
    <property type="match status" value="1"/>
</dbReference>